<dbReference type="InterPro" id="IPR014710">
    <property type="entry name" value="RmlC-like_jellyroll"/>
</dbReference>
<comment type="caution">
    <text evidence="2">The sequence shown here is derived from an EMBL/GenBank/DDBJ whole genome shotgun (WGS) entry which is preliminary data.</text>
</comment>
<name>A0A0P7BS65_9BACT</name>
<sequence>MNLQFGKNAERPEVFSSVQSFLDEKGFQVTATDHARPWGGFFVLDESQAPEFIQAFFPHLSLEDFAGFEKLSPKILVVAPDQRLSWQYHHRRAEIWKLIGGVAGVVISDTDEQTELQTLSIGDIVNLKCGERHRLVGTDGYGIVAEIWQHVDKENPSDEEDIVRVQDDFGR</sequence>
<dbReference type="InterPro" id="IPR011051">
    <property type="entry name" value="RmlC_Cupin_sf"/>
</dbReference>
<dbReference type="SUPFAM" id="SSF51182">
    <property type="entry name" value="RmlC-like cupins"/>
    <property type="match status" value="1"/>
</dbReference>
<keyword evidence="2" id="KW-0413">Isomerase</keyword>
<reference evidence="2 3" key="1">
    <citation type="submission" date="2015-07" db="EMBL/GenBank/DDBJ databases">
        <title>The draft genome sequence of Leadbetterella sp. JN14-9.</title>
        <authorList>
            <person name="Liu Y."/>
            <person name="Du J."/>
            <person name="Shao Z."/>
        </authorList>
    </citation>
    <scope>NUCLEOTIDE SEQUENCE [LARGE SCALE GENOMIC DNA]</scope>
    <source>
        <strain evidence="2 3">JN14-9</strain>
    </source>
</reference>
<dbReference type="PATRIC" id="fig|1605367.3.peg.3606"/>
<feature type="domain" description="Mannose-6-phosphate isomerase type II C-terminal" evidence="1">
    <location>
        <begin position="70"/>
        <end position="167"/>
    </location>
</feature>
<organism evidence="2 3">
    <name type="scientific">Jiulongibacter sediminis</name>
    <dbReference type="NCBI Taxonomy" id="1605367"/>
    <lineage>
        <taxon>Bacteria</taxon>
        <taxon>Pseudomonadati</taxon>
        <taxon>Bacteroidota</taxon>
        <taxon>Cytophagia</taxon>
        <taxon>Cytophagales</taxon>
        <taxon>Leadbetterellaceae</taxon>
        <taxon>Jiulongibacter</taxon>
    </lineage>
</organism>
<dbReference type="Proteomes" id="UP000050454">
    <property type="component" value="Unassembled WGS sequence"/>
</dbReference>
<evidence type="ECO:0000313" key="3">
    <source>
        <dbReference type="Proteomes" id="UP000050454"/>
    </source>
</evidence>
<evidence type="ECO:0000259" key="1">
    <source>
        <dbReference type="Pfam" id="PF01050"/>
    </source>
</evidence>
<dbReference type="GO" id="GO:0005976">
    <property type="term" value="P:polysaccharide metabolic process"/>
    <property type="evidence" value="ECO:0007669"/>
    <property type="project" value="InterPro"/>
</dbReference>
<dbReference type="InterPro" id="IPR001538">
    <property type="entry name" value="Man6P_isomerase-2_C"/>
</dbReference>
<evidence type="ECO:0000313" key="2">
    <source>
        <dbReference type="EMBL" id="KPM47795.1"/>
    </source>
</evidence>
<protein>
    <submittedName>
        <fullName evidence="2">Phosphoheptose isomerase</fullName>
    </submittedName>
</protein>
<accession>A0A0P7BS65</accession>
<keyword evidence="3" id="KW-1185">Reference proteome</keyword>
<dbReference type="AlphaFoldDB" id="A0A0P7BS65"/>
<dbReference type="GO" id="GO:0016779">
    <property type="term" value="F:nucleotidyltransferase activity"/>
    <property type="evidence" value="ECO:0007669"/>
    <property type="project" value="InterPro"/>
</dbReference>
<dbReference type="OrthoDB" id="9806359at2"/>
<dbReference type="Pfam" id="PF01050">
    <property type="entry name" value="MannoseP_isomer"/>
    <property type="match status" value="1"/>
</dbReference>
<dbReference type="Gene3D" id="2.60.120.10">
    <property type="entry name" value="Jelly Rolls"/>
    <property type="match status" value="1"/>
</dbReference>
<gene>
    <name evidence="2" type="ORF">AFM12_11070</name>
</gene>
<proteinExistence type="predicted"/>
<dbReference type="GO" id="GO:0016853">
    <property type="term" value="F:isomerase activity"/>
    <property type="evidence" value="ECO:0007669"/>
    <property type="project" value="UniProtKB-KW"/>
</dbReference>
<dbReference type="RefSeq" id="WP_055148167.1">
    <property type="nucleotide sequence ID" value="NZ_JXSZ01000009.1"/>
</dbReference>
<dbReference type="STRING" id="1605367.AFM12_11070"/>
<dbReference type="EMBL" id="LGTQ01000009">
    <property type="protein sequence ID" value="KPM47795.1"/>
    <property type="molecule type" value="Genomic_DNA"/>
</dbReference>